<feature type="transmembrane region" description="Helical" evidence="5">
    <location>
        <begin position="230"/>
        <end position="252"/>
    </location>
</feature>
<comment type="caution">
    <text evidence="7">The sequence shown here is derived from an EMBL/GenBank/DDBJ whole genome shotgun (WGS) entry which is preliminary data.</text>
</comment>
<evidence type="ECO:0000256" key="4">
    <source>
        <dbReference type="ARBA" id="ARBA00023136"/>
    </source>
</evidence>
<dbReference type="PANTHER" id="PTHR45689:SF5">
    <property type="entry name" value="I[[H]] CHANNEL, ISOFORM E"/>
    <property type="match status" value="1"/>
</dbReference>
<dbReference type="InterPro" id="IPR051413">
    <property type="entry name" value="K/Na_HCN_channel"/>
</dbReference>
<protein>
    <recommendedName>
        <fullName evidence="6">Ion transport domain-containing protein</fullName>
    </recommendedName>
</protein>
<accession>A0AA36MUW5</accession>
<feature type="transmembrane region" description="Helical" evidence="5">
    <location>
        <begin position="306"/>
        <end position="328"/>
    </location>
</feature>
<evidence type="ECO:0000313" key="7">
    <source>
        <dbReference type="EMBL" id="CAJ1384737.1"/>
    </source>
</evidence>
<feature type="transmembrane region" description="Helical" evidence="5">
    <location>
        <begin position="457"/>
        <end position="484"/>
    </location>
</feature>
<feature type="domain" description="Ion transport" evidence="6">
    <location>
        <begin position="231"/>
        <end position="482"/>
    </location>
</feature>
<dbReference type="Gene3D" id="1.10.287.70">
    <property type="match status" value="1"/>
</dbReference>
<dbReference type="GO" id="GO:0003254">
    <property type="term" value="P:regulation of membrane depolarization"/>
    <property type="evidence" value="ECO:0007669"/>
    <property type="project" value="TreeGrafter"/>
</dbReference>
<reference evidence="7" key="1">
    <citation type="submission" date="2023-08" db="EMBL/GenBank/DDBJ databases">
        <authorList>
            <person name="Chen Y."/>
            <person name="Shah S."/>
            <person name="Dougan E. K."/>
            <person name="Thang M."/>
            <person name="Chan C."/>
        </authorList>
    </citation>
    <scope>NUCLEOTIDE SEQUENCE</scope>
</reference>
<keyword evidence="4 5" id="KW-0472">Membrane</keyword>
<dbReference type="Proteomes" id="UP001178507">
    <property type="component" value="Unassembled WGS sequence"/>
</dbReference>
<keyword evidence="8" id="KW-1185">Reference proteome</keyword>
<dbReference type="GO" id="GO:0005249">
    <property type="term" value="F:voltage-gated potassium channel activity"/>
    <property type="evidence" value="ECO:0007669"/>
    <property type="project" value="TreeGrafter"/>
</dbReference>
<feature type="transmembrane region" description="Helical" evidence="5">
    <location>
        <begin position="264"/>
        <end position="285"/>
    </location>
</feature>
<name>A0AA36MUW5_9DINO</name>
<evidence type="ECO:0000256" key="1">
    <source>
        <dbReference type="ARBA" id="ARBA00004141"/>
    </source>
</evidence>
<evidence type="ECO:0000256" key="5">
    <source>
        <dbReference type="SAM" id="Phobius"/>
    </source>
</evidence>
<evidence type="ECO:0000256" key="2">
    <source>
        <dbReference type="ARBA" id="ARBA00022692"/>
    </source>
</evidence>
<keyword evidence="3 5" id="KW-1133">Transmembrane helix</keyword>
<evidence type="ECO:0000259" key="6">
    <source>
        <dbReference type="Pfam" id="PF00520"/>
    </source>
</evidence>
<dbReference type="GO" id="GO:0035725">
    <property type="term" value="P:sodium ion transmembrane transport"/>
    <property type="evidence" value="ECO:0007669"/>
    <property type="project" value="TreeGrafter"/>
</dbReference>
<dbReference type="GO" id="GO:0098855">
    <property type="term" value="C:HCN channel complex"/>
    <property type="evidence" value="ECO:0007669"/>
    <property type="project" value="TreeGrafter"/>
</dbReference>
<organism evidence="7 8">
    <name type="scientific">Effrenium voratum</name>
    <dbReference type="NCBI Taxonomy" id="2562239"/>
    <lineage>
        <taxon>Eukaryota</taxon>
        <taxon>Sar</taxon>
        <taxon>Alveolata</taxon>
        <taxon>Dinophyceae</taxon>
        <taxon>Suessiales</taxon>
        <taxon>Symbiodiniaceae</taxon>
        <taxon>Effrenium</taxon>
    </lineage>
</organism>
<proteinExistence type="predicted"/>
<gene>
    <name evidence="7" type="ORF">EVOR1521_LOCUS11539</name>
</gene>
<dbReference type="InterPro" id="IPR005821">
    <property type="entry name" value="Ion_trans_dom"/>
</dbReference>
<dbReference type="Pfam" id="PF00520">
    <property type="entry name" value="Ion_trans"/>
    <property type="match status" value="1"/>
</dbReference>
<comment type="subcellular location">
    <subcellularLocation>
        <location evidence="1">Membrane</location>
        <topology evidence="1">Multi-pass membrane protein</topology>
    </subcellularLocation>
</comment>
<sequence length="1211" mass="133763">MAFAEKLQHHVDCLKATLLQEYEAELRSELRAPLSSRWAQGLTCGSLEKCKVGAVRATHRHALPAVPNSALKVAAEVSFKGAPNTSPDEAAVTQALQSTQDLSTQDLGEPAGVREKLISKVPVEFLSMAHNFLTAREASELTPAMRWGKLALGLEGRQPRRSVREQPLAVSLKVHAQWSACQPDADGITRDVMRCNSVLKEQAGRVTTRVMDGSSCLQPLVMSPDTTFKAVWTVFGVIFISWDLLTVPLALFSIGSAMEALIDIMSYLSFGFWVLDLLGTFLTGVETDYGMEMRPKKIACHYLKTWFIADFLIVMVDVGLKVTEIMAANSNDSLSYVRLLRVLRFLRFIRLLRLSKIATAVEIMYRRIKSPLLWLLMKIMNGLMLILAVNHYLAIAFLAIGLQNQASDVPNWIKIYELQNGNLDDFWDQYLTALHWSLTQFMPATNNVGPVTGPERVFAIFVVIVALAIFSSFVSSITTAVTALRAVKESNARAEAQVRQFFTERDLSADLLTHVRQCWAKKATQSYRLVESDLVMFQDLPEKTRMRLHKEMFLQTLYDIHWMPNDLKMRGNLLLDLICHLACKEKLCSPTDDVFLPEGVCHNLYIVKSEDMVYAPSSKIDSEERVHLHRDTSLAEVALWEEVQRGFNALDKTSGGWLSKDAFFQGVRQPGWLRSVVLRFFGPTLLEQAEAELQEDLEFIFRVLGKRNSEISVSQFLQGLELAKRLQLPEPKPSAPERSWKRLARRLWHIAAVRVPLHRSLAWLKRLRRSHGHLHSSGQAEELLAAVDSWLELGPEEFAEAVLTLARADAALSPWGRGPLAPALCRLRRRVAARGAEVGAAVAAALLGAEAHGEEGASAASARRRLALSALDAPADLGADVAAVGALCGASARRDFCEPRLQQRALQLLEEESLPELKVSEVAGLCWALADLRRRSPTLRSAAQWAPMIRRLDAALEGSLAGQGPGPHLRPIALSSPLLAQLCWALGVLLAAISLRDILGTEVLRRLAEDPWPGSFAAKALWGLAVLGFRPQDAGDLARLSLGYAGRLEGDGVVQLAIAWSRWGAPEELHQALRAAAAACDFSAAESRQLRLALADGQAAPWTHRGQLSSETTCHYFTLDAAIFANLILERGGDIFKYFQVFGFLLVAHIEEMEYPGCGDLPVEEGKLLDLIVRAKSFNNLTKGDNGGVTGILMNEGRRSSTVAPPSLPQV</sequence>
<evidence type="ECO:0000256" key="3">
    <source>
        <dbReference type="ARBA" id="ARBA00022989"/>
    </source>
</evidence>
<dbReference type="PANTHER" id="PTHR45689">
    <property type="entry name" value="I[[H]] CHANNEL, ISOFORM E"/>
    <property type="match status" value="1"/>
</dbReference>
<feature type="transmembrane region" description="Helical" evidence="5">
    <location>
        <begin position="372"/>
        <end position="400"/>
    </location>
</feature>
<dbReference type="AlphaFoldDB" id="A0AA36MUW5"/>
<keyword evidence="2 5" id="KW-0812">Transmembrane</keyword>
<evidence type="ECO:0000313" key="8">
    <source>
        <dbReference type="Proteomes" id="UP001178507"/>
    </source>
</evidence>
<dbReference type="SUPFAM" id="SSF81324">
    <property type="entry name" value="Voltage-gated potassium channels"/>
    <property type="match status" value="1"/>
</dbReference>
<dbReference type="EMBL" id="CAUJNA010001147">
    <property type="protein sequence ID" value="CAJ1384737.1"/>
    <property type="molecule type" value="Genomic_DNA"/>
</dbReference>